<organism evidence="3 4">
    <name type="scientific">Panicum miliaceum</name>
    <name type="common">Proso millet</name>
    <name type="synonym">Broomcorn millet</name>
    <dbReference type="NCBI Taxonomy" id="4540"/>
    <lineage>
        <taxon>Eukaryota</taxon>
        <taxon>Viridiplantae</taxon>
        <taxon>Streptophyta</taxon>
        <taxon>Embryophyta</taxon>
        <taxon>Tracheophyta</taxon>
        <taxon>Spermatophyta</taxon>
        <taxon>Magnoliopsida</taxon>
        <taxon>Liliopsida</taxon>
        <taxon>Poales</taxon>
        <taxon>Poaceae</taxon>
        <taxon>PACMAD clade</taxon>
        <taxon>Panicoideae</taxon>
        <taxon>Panicodae</taxon>
        <taxon>Paniceae</taxon>
        <taxon>Panicinae</taxon>
        <taxon>Panicum</taxon>
        <taxon>Panicum sect. Panicum</taxon>
    </lineage>
</organism>
<dbReference type="STRING" id="4540.A0A3L6T1Q0"/>
<dbReference type="AlphaFoldDB" id="A0A3L6T1Q0"/>
<keyword evidence="1" id="KW-0812">Transmembrane</keyword>
<keyword evidence="4" id="KW-1185">Reference proteome</keyword>
<dbReference type="PANTHER" id="PTHR31325">
    <property type="entry name" value="OS01G0798800 PROTEIN-RELATED"/>
    <property type="match status" value="1"/>
</dbReference>
<protein>
    <recommendedName>
        <fullName evidence="2">DUF4220 domain-containing protein</fullName>
    </recommendedName>
</protein>
<accession>A0A3L6T1Q0</accession>
<feature type="domain" description="DUF4220" evidence="2">
    <location>
        <begin position="46"/>
        <end position="111"/>
    </location>
</feature>
<dbReference type="InterPro" id="IPR025315">
    <property type="entry name" value="DUF4220"/>
</dbReference>
<feature type="transmembrane region" description="Helical" evidence="1">
    <location>
        <begin position="15"/>
        <end position="35"/>
    </location>
</feature>
<gene>
    <name evidence="3" type="ORF">C2845_PM05G14640</name>
</gene>
<name>A0A3L6T1Q0_PANMI</name>
<proteinExistence type="predicted"/>
<comment type="caution">
    <text evidence="3">The sequence shown here is derived from an EMBL/GenBank/DDBJ whole genome shotgun (WGS) entry which is preliminary data.</text>
</comment>
<evidence type="ECO:0000259" key="2">
    <source>
        <dbReference type="Pfam" id="PF13968"/>
    </source>
</evidence>
<reference evidence="4" key="1">
    <citation type="journal article" date="2019" name="Nat. Commun.">
        <title>The genome of broomcorn millet.</title>
        <authorList>
            <person name="Zou C."/>
            <person name="Miki D."/>
            <person name="Li D."/>
            <person name="Tang Q."/>
            <person name="Xiao L."/>
            <person name="Rajput S."/>
            <person name="Deng P."/>
            <person name="Jia W."/>
            <person name="Huang R."/>
            <person name="Zhang M."/>
            <person name="Sun Y."/>
            <person name="Hu J."/>
            <person name="Fu X."/>
            <person name="Schnable P.S."/>
            <person name="Li F."/>
            <person name="Zhang H."/>
            <person name="Feng B."/>
            <person name="Zhu X."/>
            <person name="Liu R."/>
            <person name="Schnable J.C."/>
            <person name="Zhu J.-K."/>
            <person name="Zhang H."/>
        </authorList>
    </citation>
    <scope>NUCLEOTIDE SEQUENCE [LARGE SCALE GENOMIC DNA]</scope>
</reference>
<dbReference type="Proteomes" id="UP000275267">
    <property type="component" value="Unassembled WGS sequence"/>
</dbReference>
<dbReference type="EMBL" id="PQIB02000003">
    <property type="protein sequence ID" value="RLN30507.1"/>
    <property type="molecule type" value="Genomic_DNA"/>
</dbReference>
<sequence>MGISRAIDWWDEWKLRILVLCSLVVQFLLYFSGYVRHRYILRRLRVMKQQQTTACADLEVTWAPVFLIHLCGQPTISAYSLEDNELWKRHAITLVSQVTVALYVFCKWWSDPARSHGHSVALAMATWLPPICRRHHEEQKKNPALGGAWRRLGTWCIAVCTFTDVDDGGRDIPAAQLLEEKPPAGGEKRTSSYSLEEYVKEAQEHVKEGRKGSGKAQREKFTKDEALVSEDIYMMFLDLAAPYSVRLRYLRIDFP</sequence>
<evidence type="ECO:0000256" key="1">
    <source>
        <dbReference type="SAM" id="Phobius"/>
    </source>
</evidence>
<keyword evidence="1" id="KW-0472">Membrane</keyword>
<keyword evidence="1" id="KW-1133">Transmembrane helix</keyword>
<evidence type="ECO:0000313" key="3">
    <source>
        <dbReference type="EMBL" id="RLN30507.1"/>
    </source>
</evidence>
<evidence type="ECO:0000313" key="4">
    <source>
        <dbReference type="Proteomes" id="UP000275267"/>
    </source>
</evidence>
<dbReference type="OrthoDB" id="1689146at2759"/>
<dbReference type="Pfam" id="PF13968">
    <property type="entry name" value="DUF4220"/>
    <property type="match status" value="1"/>
</dbReference>